<gene>
    <name evidence="1" type="ORF">N7496_004210</name>
</gene>
<comment type="caution">
    <text evidence="1">The sequence shown here is derived from an EMBL/GenBank/DDBJ whole genome shotgun (WGS) entry which is preliminary data.</text>
</comment>
<keyword evidence="2" id="KW-1185">Reference proteome</keyword>
<dbReference type="EMBL" id="JAPZBS010000002">
    <property type="protein sequence ID" value="KAJ5381782.1"/>
    <property type="molecule type" value="Genomic_DNA"/>
</dbReference>
<dbReference type="GeneID" id="81436318"/>
<reference evidence="1" key="2">
    <citation type="journal article" date="2023" name="IMA Fungus">
        <title>Comparative genomic study of the Penicillium genus elucidates a diverse pangenome and 15 lateral gene transfer events.</title>
        <authorList>
            <person name="Petersen C."/>
            <person name="Sorensen T."/>
            <person name="Nielsen M.R."/>
            <person name="Sondergaard T.E."/>
            <person name="Sorensen J.L."/>
            <person name="Fitzpatrick D.A."/>
            <person name="Frisvad J.C."/>
            <person name="Nielsen K.L."/>
        </authorList>
    </citation>
    <scope>NUCLEOTIDE SEQUENCE</scope>
    <source>
        <strain evidence="1">IBT 29864</strain>
    </source>
</reference>
<sequence>MEPKSQYTLTAADAYLLDNWDSNFKTTPDRQREGIFSEYADEEMEKRLSYMARKREYLEDKFPGDREQELKSWEILSQTRKYRIDIQHLLPLTGLILYRTWYHPDSDVSYAHIAAALACTSLPPATTDSEDNTKELEWETLFTVLPELLELPQWDAINYSLTAEAAREEVSTFRKEIQRLLNDTNLNVFGAKSEGESESVQLGEFGMPHAFWMKWTDSFHGALVVGTIALFDKEAALSGKFRFIWFDDNGFVVREARVWFEQVSELAAFRYGESLQNPDFLAFWNDPSKVTIGLRYAFNARV</sequence>
<evidence type="ECO:0000313" key="1">
    <source>
        <dbReference type="EMBL" id="KAJ5381782.1"/>
    </source>
</evidence>
<accession>A0A9W9SNY5</accession>
<protein>
    <submittedName>
        <fullName evidence="1">Uncharacterized protein</fullName>
    </submittedName>
</protein>
<dbReference type="AlphaFoldDB" id="A0A9W9SNY5"/>
<dbReference type="RefSeq" id="XP_056559353.1">
    <property type="nucleotide sequence ID" value="XM_056697141.1"/>
</dbReference>
<reference evidence="1" key="1">
    <citation type="submission" date="2022-11" db="EMBL/GenBank/DDBJ databases">
        <authorList>
            <person name="Petersen C."/>
        </authorList>
    </citation>
    <scope>NUCLEOTIDE SEQUENCE</scope>
    <source>
        <strain evidence="1">IBT 29864</strain>
    </source>
</reference>
<proteinExistence type="predicted"/>
<organism evidence="1 2">
    <name type="scientific">Penicillium cataractarum</name>
    <dbReference type="NCBI Taxonomy" id="2100454"/>
    <lineage>
        <taxon>Eukaryota</taxon>
        <taxon>Fungi</taxon>
        <taxon>Dikarya</taxon>
        <taxon>Ascomycota</taxon>
        <taxon>Pezizomycotina</taxon>
        <taxon>Eurotiomycetes</taxon>
        <taxon>Eurotiomycetidae</taxon>
        <taxon>Eurotiales</taxon>
        <taxon>Aspergillaceae</taxon>
        <taxon>Penicillium</taxon>
    </lineage>
</organism>
<name>A0A9W9SNY5_9EURO</name>
<dbReference type="OrthoDB" id="4364812at2759"/>
<dbReference type="Proteomes" id="UP001147782">
    <property type="component" value="Unassembled WGS sequence"/>
</dbReference>
<evidence type="ECO:0000313" key="2">
    <source>
        <dbReference type="Proteomes" id="UP001147782"/>
    </source>
</evidence>